<evidence type="ECO:0000313" key="3">
    <source>
        <dbReference type="Proteomes" id="UP001165121"/>
    </source>
</evidence>
<dbReference type="AlphaFoldDB" id="A0A9W6U4C6"/>
<gene>
    <name evidence="2" type="ORF">Pfra01_000482100</name>
</gene>
<dbReference type="Proteomes" id="UP001165121">
    <property type="component" value="Unassembled WGS sequence"/>
</dbReference>
<name>A0A9W6U4C6_9STRA</name>
<evidence type="ECO:0000256" key="1">
    <source>
        <dbReference type="SAM" id="MobiDB-lite"/>
    </source>
</evidence>
<sequence length="148" mass="16372">MMSEDTVHEEPCGLFARDCVEDGGKMHHFAQTAYKHQDPGVAVVIGRKTEDKVETHPTVPTRRSSPDLNVHWMGQHAPPEVYQTSGPSRLGRQHEEDHRAPRDSGAGHLPTPSGGAGIVAAARAISPWCIRLQRRIAPERQSSHHLDR</sequence>
<organism evidence="2 3">
    <name type="scientific">Phytophthora fragariaefolia</name>
    <dbReference type="NCBI Taxonomy" id="1490495"/>
    <lineage>
        <taxon>Eukaryota</taxon>
        <taxon>Sar</taxon>
        <taxon>Stramenopiles</taxon>
        <taxon>Oomycota</taxon>
        <taxon>Peronosporomycetes</taxon>
        <taxon>Peronosporales</taxon>
        <taxon>Peronosporaceae</taxon>
        <taxon>Phytophthora</taxon>
    </lineage>
</organism>
<comment type="caution">
    <text evidence="2">The sequence shown here is derived from an EMBL/GenBank/DDBJ whole genome shotgun (WGS) entry which is preliminary data.</text>
</comment>
<proteinExistence type="predicted"/>
<accession>A0A9W6U4C6</accession>
<evidence type="ECO:0000313" key="2">
    <source>
        <dbReference type="EMBL" id="GMF26068.1"/>
    </source>
</evidence>
<protein>
    <submittedName>
        <fullName evidence="2">Unnamed protein product</fullName>
    </submittedName>
</protein>
<keyword evidence="3" id="KW-1185">Reference proteome</keyword>
<feature type="compositionally biased region" description="Basic and acidic residues" evidence="1">
    <location>
        <begin position="92"/>
        <end position="102"/>
    </location>
</feature>
<reference evidence="2" key="1">
    <citation type="submission" date="2023-04" db="EMBL/GenBank/DDBJ databases">
        <title>Phytophthora fragariaefolia NBRC 109709.</title>
        <authorList>
            <person name="Ichikawa N."/>
            <person name="Sato H."/>
            <person name="Tonouchi N."/>
        </authorList>
    </citation>
    <scope>NUCLEOTIDE SEQUENCE</scope>
    <source>
        <strain evidence="2">NBRC 109709</strain>
    </source>
</reference>
<dbReference type="EMBL" id="BSXT01000376">
    <property type="protein sequence ID" value="GMF26068.1"/>
    <property type="molecule type" value="Genomic_DNA"/>
</dbReference>
<feature type="region of interest" description="Disordered" evidence="1">
    <location>
        <begin position="49"/>
        <end position="118"/>
    </location>
</feature>